<sequence length="637" mass="75070">MLIDYIKKILSFLINLILLPQKLINDLVKLNWTTLGIEYLPEKNQIKLKCALEELLKTEENYVNKLDFGLKSYAEPLDELLQDKYNEEFFDIERLKNFHKYELLPLIRDNQRNVFDIANTFHRLISNDCFFDYVFYAMRKPKLENFIAEHSGLFEKLALKSNDKLGINSFLHEPIQRIPRYKLLFTEIIKAISVDDDAMKDIQRACHIAERDILTLLNTVNEALNLNLLNKTDQFNMFEYGKFIKASDFEMIDTKQNIHFKGKAFLFEKALLCTEFDELKVLYYYRTHILIDDILYIDADKQGTFRINLDDVEIDFTSNKEIIEKWIDLLTRTDNRNSSVLGSSTWDEKQYLKILRKIERHYILHLNLYKQNHLFEAKALQDLSDLISLTDTLYIFHVQKILPVLEKPNICITEVCELFKTCLSDPTFEIYKKYGVLAPTSFKSSKSNFKSLSDLENFHKFIELPLNHLSRYKKFFSKMVRVLFNDTEVPKDLVLKVASVQVEINKYEKTVMDHYKLHSIESNNVAGVQDLGMINYTDFVTFDNMTSKNRIFLMDDSVLAVKLKTLRKDDENEIFESFLWRIPLEGINIKISSKINKKLKISSKTIKSGDHSVTFRTIEKMKEFVKYLDSKTKAYEI</sequence>
<dbReference type="GO" id="GO:0005737">
    <property type="term" value="C:cytoplasm"/>
    <property type="evidence" value="ECO:0007669"/>
    <property type="project" value="TreeGrafter"/>
</dbReference>
<organism evidence="3">
    <name type="scientific">Culicoides sonorensis</name>
    <name type="common">Biting midge</name>
    <dbReference type="NCBI Taxonomy" id="179676"/>
    <lineage>
        <taxon>Eukaryota</taxon>
        <taxon>Metazoa</taxon>
        <taxon>Ecdysozoa</taxon>
        <taxon>Arthropoda</taxon>
        <taxon>Hexapoda</taxon>
        <taxon>Insecta</taxon>
        <taxon>Pterygota</taxon>
        <taxon>Neoptera</taxon>
        <taxon>Endopterygota</taxon>
        <taxon>Diptera</taxon>
        <taxon>Nematocera</taxon>
        <taxon>Chironomoidea</taxon>
        <taxon>Ceratopogonidae</taxon>
        <taxon>Ceratopogoninae</taxon>
        <taxon>Culicoides</taxon>
        <taxon>Monoculicoides</taxon>
    </lineage>
</organism>
<dbReference type="InterPro" id="IPR051336">
    <property type="entry name" value="RhoGEF_Guanine_NuclExch_SF"/>
</dbReference>
<dbReference type="VEuPathDB" id="VectorBase:CSON009781"/>
<dbReference type="SMART" id="SM00325">
    <property type="entry name" value="RhoGEF"/>
    <property type="match status" value="1"/>
</dbReference>
<feature type="domain" description="DH" evidence="2">
    <location>
        <begin position="47"/>
        <end position="223"/>
    </location>
</feature>
<dbReference type="OMA" id="DRFYCYV"/>
<dbReference type="PROSITE" id="PS50010">
    <property type="entry name" value="DH_2"/>
    <property type="match status" value="1"/>
</dbReference>
<keyword evidence="1" id="KW-0344">Guanine-nucleotide releasing factor</keyword>
<protein>
    <submittedName>
        <fullName evidence="3">CSON009781 protein</fullName>
    </submittedName>
</protein>
<gene>
    <name evidence="3" type="primary">CSON009781</name>
</gene>
<proteinExistence type="predicted"/>
<evidence type="ECO:0000313" key="3">
    <source>
        <dbReference type="EMBL" id="SSX23893.1"/>
    </source>
</evidence>
<dbReference type="SUPFAM" id="SSF48065">
    <property type="entry name" value="DBL homology domain (DH-domain)"/>
    <property type="match status" value="2"/>
</dbReference>
<dbReference type="EMBL" id="UFQT01000391">
    <property type="protein sequence ID" value="SSX23893.1"/>
    <property type="molecule type" value="Genomic_DNA"/>
</dbReference>
<dbReference type="Pfam" id="PF00621">
    <property type="entry name" value="RhoGEF"/>
    <property type="match status" value="1"/>
</dbReference>
<evidence type="ECO:0000256" key="1">
    <source>
        <dbReference type="ARBA" id="ARBA00022658"/>
    </source>
</evidence>
<dbReference type="InterPro" id="IPR035899">
    <property type="entry name" value="DBL_dom_sf"/>
</dbReference>
<dbReference type="GO" id="GO:0005085">
    <property type="term" value="F:guanyl-nucleotide exchange factor activity"/>
    <property type="evidence" value="ECO:0007669"/>
    <property type="project" value="UniProtKB-KW"/>
</dbReference>
<dbReference type="PANTHER" id="PTHR22826:SF209">
    <property type="entry name" value="DH DOMAIN-CONTAINING PROTEIN"/>
    <property type="match status" value="1"/>
</dbReference>
<dbReference type="AlphaFoldDB" id="A0A336M4M9"/>
<dbReference type="Gene3D" id="1.20.900.10">
    <property type="entry name" value="Dbl homology (DH) domain"/>
    <property type="match status" value="1"/>
</dbReference>
<dbReference type="InterPro" id="IPR000219">
    <property type="entry name" value="DH_dom"/>
</dbReference>
<accession>A0A336M4M9</accession>
<evidence type="ECO:0000259" key="2">
    <source>
        <dbReference type="PROSITE" id="PS50010"/>
    </source>
</evidence>
<reference evidence="3" key="1">
    <citation type="submission" date="2018-07" db="EMBL/GenBank/DDBJ databases">
        <authorList>
            <person name="Quirk P.G."/>
            <person name="Krulwich T.A."/>
        </authorList>
    </citation>
    <scope>NUCLEOTIDE SEQUENCE</scope>
</reference>
<dbReference type="PANTHER" id="PTHR22826">
    <property type="entry name" value="RHO GUANINE EXCHANGE FACTOR-RELATED"/>
    <property type="match status" value="1"/>
</dbReference>
<name>A0A336M4M9_CULSO</name>